<feature type="chain" id="PRO_5012608798" evidence="2">
    <location>
        <begin position="24"/>
        <end position="626"/>
    </location>
</feature>
<proteinExistence type="predicted"/>
<protein>
    <submittedName>
        <fullName evidence="3">Uncharacterized protein</fullName>
    </submittedName>
</protein>
<comment type="caution">
    <text evidence="3">The sequence shown here is derived from an EMBL/GenBank/DDBJ whole genome shotgun (WGS) entry which is preliminary data.</text>
</comment>
<feature type="signal peptide" evidence="2">
    <location>
        <begin position="1"/>
        <end position="23"/>
    </location>
</feature>
<dbReference type="Proteomes" id="UP000037136">
    <property type="component" value="Unassembled WGS sequence"/>
</dbReference>
<name>A0A2A9PFA9_OPHUN</name>
<reference evidence="3 4" key="1">
    <citation type="journal article" date="2015" name="BMC Genomics">
        <title>Gene expression during zombie ant biting behavior reflects the complexity underlying fungal parasitic behavioral manipulation.</title>
        <authorList>
            <person name="de Bekker C."/>
            <person name="Ohm R.A."/>
            <person name="Loreto R.G."/>
            <person name="Sebastian A."/>
            <person name="Albert I."/>
            <person name="Merrow M."/>
            <person name="Brachmann A."/>
            <person name="Hughes D.P."/>
        </authorList>
    </citation>
    <scope>NUCLEOTIDE SEQUENCE [LARGE SCALE GENOMIC DNA]</scope>
    <source>
        <strain evidence="3 4">SC16a</strain>
    </source>
</reference>
<dbReference type="AlphaFoldDB" id="A0A2A9PFA9"/>
<feature type="region of interest" description="Disordered" evidence="1">
    <location>
        <begin position="27"/>
        <end position="93"/>
    </location>
</feature>
<dbReference type="EMBL" id="LAZP02000179">
    <property type="protein sequence ID" value="PFH59701.1"/>
    <property type="molecule type" value="Genomic_DNA"/>
</dbReference>
<accession>A0A2A9PFA9</accession>
<feature type="compositionally biased region" description="Acidic residues" evidence="1">
    <location>
        <begin position="74"/>
        <end position="88"/>
    </location>
</feature>
<evidence type="ECO:0000313" key="3">
    <source>
        <dbReference type="EMBL" id="PFH59701.1"/>
    </source>
</evidence>
<reference evidence="3 4" key="2">
    <citation type="journal article" date="2017" name="Sci. Rep.">
        <title>Ant-infecting Ophiocordyceps genomes reveal a high diversity of potential behavioral manipulation genes and a possible major role for enterotoxins.</title>
        <authorList>
            <person name="de Bekker C."/>
            <person name="Ohm R.A."/>
            <person name="Evans H.C."/>
            <person name="Brachmann A."/>
            <person name="Hughes D.P."/>
        </authorList>
    </citation>
    <scope>NUCLEOTIDE SEQUENCE [LARGE SCALE GENOMIC DNA]</scope>
    <source>
        <strain evidence="3 4">SC16a</strain>
    </source>
</reference>
<sequence length="626" mass="67115">MLTRNVLLVFVGLMAALLQCAYAQDNGGEKGQVEVGGEDNSPKGGDDNSLGRPEEDGDKQEDGTPDKTGGDDDNKPEEDETKPDEEQTDEKAVDEIIADVCQPAGDIKLGDKSIKAPCSVQPVIEFVCEGLGNFINTDDGSARERGDQDMEMYTTCLLGNGSSYKQDVKGCISCQESNGFFSQEQATMAREVFDQAIEELSNNPDEIQTISEIVEKLVEGRETPPAPTERPEKPVELNEYYKDQPEVQDHGNLDRLIEEIDADDQPGNSTSTEGAVVSPTDGAAPVRTDQAGASSSLGTQEAPSATGAPGQPRAGAEGQPQASAAGQPAGRRSLSKRTLTRRGLQRRQQFQNMLQATFTCSKPPPFRGCFRPVQMPPPPPREQRQQAPKPPTETKLAVPTTLIRTTSAARAEVKASATSAVSRPVATSQVGQANFMMAFVFVSWRQVMQCKGNNVYTYSPVFAQPVPVQDSPVTPQKPLAPQQQKRLPNLNKCQKCVKEAVPIQEVTKAPIPAVTTKGDEVCKEVIQSVDNNGSNDLQMMILIALIPQAPAQPQVCNQCIAGGAPTVVEIPQSRQPAVVVPGAGSRAPVAAQPNTPPPNSQVTRPNSQPNTQPKANIQPPPARICQ</sequence>
<gene>
    <name evidence="3" type="ORF">XA68_11964</name>
</gene>
<feature type="region of interest" description="Disordered" evidence="1">
    <location>
        <begin position="579"/>
        <end position="626"/>
    </location>
</feature>
<keyword evidence="4" id="KW-1185">Reference proteome</keyword>
<dbReference type="OrthoDB" id="4928012at2759"/>
<feature type="region of interest" description="Disordered" evidence="1">
    <location>
        <begin position="260"/>
        <end position="394"/>
    </location>
</feature>
<feature type="compositionally biased region" description="Polar residues" evidence="1">
    <location>
        <begin position="600"/>
        <end position="615"/>
    </location>
</feature>
<evidence type="ECO:0000256" key="1">
    <source>
        <dbReference type="SAM" id="MobiDB-lite"/>
    </source>
</evidence>
<feature type="compositionally biased region" description="Basic and acidic residues" evidence="1">
    <location>
        <begin position="60"/>
        <end position="73"/>
    </location>
</feature>
<evidence type="ECO:0000313" key="4">
    <source>
        <dbReference type="Proteomes" id="UP000037136"/>
    </source>
</evidence>
<evidence type="ECO:0000256" key="2">
    <source>
        <dbReference type="SAM" id="SignalP"/>
    </source>
</evidence>
<keyword evidence="2" id="KW-0732">Signal</keyword>
<feature type="compositionally biased region" description="Polar residues" evidence="1">
    <location>
        <begin position="291"/>
        <end position="303"/>
    </location>
</feature>
<feature type="compositionally biased region" description="Basic residues" evidence="1">
    <location>
        <begin position="333"/>
        <end position="345"/>
    </location>
</feature>
<feature type="compositionally biased region" description="Low complexity" evidence="1">
    <location>
        <begin position="314"/>
        <end position="332"/>
    </location>
</feature>
<organism evidence="3 4">
    <name type="scientific">Ophiocordyceps unilateralis</name>
    <name type="common">Zombie-ant fungus</name>
    <name type="synonym">Torrubia unilateralis</name>
    <dbReference type="NCBI Taxonomy" id="268505"/>
    <lineage>
        <taxon>Eukaryota</taxon>
        <taxon>Fungi</taxon>
        <taxon>Dikarya</taxon>
        <taxon>Ascomycota</taxon>
        <taxon>Pezizomycotina</taxon>
        <taxon>Sordariomycetes</taxon>
        <taxon>Hypocreomycetidae</taxon>
        <taxon>Hypocreales</taxon>
        <taxon>Ophiocordycipitaceae</taxon>
        <taxon>Ophiocordyceps</taxon>
    </lineage>
</organism>